<comment type="similarity">
    <text evidence="1">Belongs to the AAA ATPase family. RarA/MGS1/WRNIP1 subfamily.</text>
</comment>
<dbReference type="EMBL" id="KV454429">
    <property type="protein sequence ID" value="ODQ80884.1"/>
    <property type="molecule type" value="Genomic_DNA"/>
</dbReference>
<evidence type="ECO:0000313" key="13">
    <source>
        <dbReference type="Proteomes" id="UP000094336"/>
    </source>
</evidence>
<dbReference type="InterPro" id="IPR003593">
    <property type="entry name" value="AAA+_ATPase"/>
</dbReference>
<dbReference type="SUPFAM" id="SSF48019">
    <property type="entry name" value="post-AAA+ oligomerization domain-like"/>
    <property type="match status" value="1"/>
</dbReference>
<evidence type="ECO:0000256" key="7">
    <source>
        <dbReference type="ARBA" id="ARBA00022833"/>
    </source>
</evidence>
<dbReference type="GO" id="GO:0006271">
    <property type="term" value="P:DNA strand elongation involved in DNA replication"/>
    <property type="evidence" value="ECO:0007669"/>
    <property type="project" value="UniProtKB-ARBA"/>
</dbReference>
<dbReference type="PROSITE" id="PS51908">
    <property type="entry name" value="ZF_UBZ4"/>
    <property type="match status" value="1"/>
</dbReference>
<dbReference type="FunFam" id="3.40.50.300:FF:000137">
    <property type="entry name" value="Replication-associated recombination protein A"/>
    <property type="match status" value="1"/>
</dbReference>
<dbReference type="InterPro" id="IPR003959">
    <property type="entry name" value="ATPase_AAA_core"/>
</dbReference>
<dbReference type="Gene3D" id="1.20.272.10">
    <property type="match status" value="1"/>
</dbReference>
<evidence type="ECO:0000313" key="12">
    <source>
        <dbReference type="EMBL" id="ODQ80884.1"/>
    </source>
</evidence>
<dbReference type="GO" id="GO:0000731">
    <property type="term" value="P:DNA synthesis involved in DNA repair"/>
    <property type="evidence" value="ECO:0007669"/>
    <property type="project" value="TreeGrafter"/>
</dbReference>
<dbReference type="Pfam" id="PF16193">
    <property type="entry name" value="AAA_assoc_2"/>
    <property type="match status" value="1"/>
</dbReference>
<sequence>MVACPICSKNVALSEINDHLDVCSDIPPVQEAFKLTAKTELSQELFVSVSGSSQEADISGVIDVDAESECAFDEIKIESAFAKPGLNPMLGLRPQSGKLGAATKQRSHILASGVKIKRAPTYTYTPQPKKLKTEEETEETVMVLPILTETSEPLPDIDDKVRLLKQKAHLPLAERLRPTKLSDYVGQQHLIGVEGVLQSFIVTNRLPSLILWGPPGSGKTTLARIICRTINSRCLEVSATNTSTGEMRKMFEDAVNEWKLTKRRTVIFIDEIHRFNKAQQDVLLPVVERGSITLIGATTENPSFQINNALLSRCRVFVLKKLSREEVSKVINRGLILINQTRKLVFGNNHLLRLAKESIDYLADLSDGDSRTALNLLDIIDAQYMHASSGQQDTGSERVIDDLIDPDHLQTILKKTHMNYDRVGDAHYDTISAFHKSVRGGDPDATLFYLAKMLRGGEDPIYIARRMIRIASEDVGVADESCLPFAVAAYQSVQMVGLPEANVCLAHCAVKLARAEKSVELYRAWKLLNLQLDSDLKIQNAVIPVHLRNAPTKLMKDLEYGKEYKYPPNFKDGRVKQDYLPDEAKGYVWLNGKHLGDEVDPDL</sequence>
<dbReference type="STRING" id="984486.A0A1E3QTL5"/>
<dbReference type="GO" id="GO:0016887">
    <property type="term" value="F:ATP hydrolysis activity"/>
    <property type="evidence" value="ECO:0007669"/>
    <property type="project" value="InterPro"/>
</dbReference>
<dbReference type="InterPro" id="IPR021886">
    <property type="entry name" value="MgsA_C"/>
</dbReference>
<dbReference type="GO" id="GO:0017116">
    <property type="term" value="F:single-stranded DNA helicase activity"/>
    <property type="evidence" value="ECO:0007669"/>
    <property type="project" value="TreeGrafter"/>
</dbReference>
<dbReference type="Gene3D" id="3.30.160.60">
    <property type="entry name" value="Classic Zinc Finger"/>
    <property type="match status" value="1"/>
</dbReference>
<dbReference type="InterPro" id="IPR008921">
    <property type="entry name" value="DNA_pol3_clamp-load_cplx_C"/>
</dbReference>
<evidence type="ECO:0000256" key="6">
    <source>
        <dbReference type="ARBA" id="ARBA00022771"/>
    </source>
</evidence>
<dbReference type="PANTHER" id="PTHR13779">
    <property type="entry name" value="WERNER HELICASE-INTERACTING PROTEIN 1 FAMILY MEMBER"/>
    <property type="match status" value="1"/>
</dbReference>
<keyword evidence="13" id="KW-1185">Reference proteome</keyword>
<accession>A0A1E3QTL5</accession>
<keyword evidence="9 10" id="KW-0234">DNA repair</keyword>
<dbReference type="SUPFAM" id="SSF52540">
    <property type="entry name" value="P-loop containing nucleoside triphosphate hydrolases"/>
    <property type="match status" value="1"/>
</dbReference>
<keyword evidence="4" id="KW-0547">Nucleotide-binding</keyword>
<dbReference type="GO" id="GO:0008047">
    <property type="term" value="F:enzyme activator activity"/>
    <property type="evidence" value="ECO:0007669"/>
    <property type="project" value="TreeGrafter"/>
</dbReference>
<dbReference type="InterPro" id="IPR032423">
    <property type="entry name" value="AAA_assoc_2"/>
</dbReference>
<dbReference type="GO" id="GO:0003677">
    <property type="term" value="F:DNA binding"/>
    <property type="evidence" value="ECO:0007669"/>
    <property type="project" value="InterPro"/>
</dbReference>
<dbReference type="Gene3D" id="1.10.8.60">
    <property type="match status" value="1"/>
</dbReference>
<dbReference type="FunFam" id="1.20.272.10:FF:000001">
    <property type="entry name" value="Putative AAA family ATPase"/>
    <property type="match status" value="1"/>
</dbReference>
<evidence type="ECO:0000256" key="10">
    <source>
        <dbReference type="PROSITE-ProRule" id="PRU01256"/>
    </source>
</evidence>
<dbReference type="InterPro" id="IPR006642">
    <property type="entry name" value="Rad18_UBZ4"/>
</dbReference>
<evidence type="ECO:0000256" key="9">
    <source>
        <dbReference type="ARBA" id="ARBA00023204"/>
    </source>
</evidence>
<proteinExistence type="inferred from homology"/>
<gene>
    <name evidence="12" type="ORF">BABINDRAFT_7562</name>
</gene>
<dbReference type="Gene3D" id="3.40.50.300">
    <property type="entry name" value="P-loop containing nucleotide triphosphate hydrolases"/>
    <property type="match status" value="1"/>
</dbReference>
<evidence type="ECO:0000256" key="8">
    <source>
        <dbReference type="ARBA" id="ARBA00022840"/>
    </source>
</evidence>
<dbReference type="CDD" id="cd00009">
    <property type="entry name" value="AAA"/>
    <property type="match status" value="1"/>
</dbReference>
<dbReference type="AlphaFoldDB" id="A0A1E3QTL5"/>
<dbReference type="RefSeq" id="XP_018986212.1">
    <property type="nucleotide sequence ID" value="XM_019132644.1"/>
</dbReference>
<dbReference type="GO" id="GO:0005524">
    <property type="term" value="F:ATP binding"/>
    <property type="evidence" value="ECO:0007669"/>
    <property type="project" value="UniProtKB-KW"/>
</dbReference>
<dbReference type="Proteomes" id="UP000094336">
    <property type="component" value="Unassembled WGS sequence"/>
</dbReference>
<keyword evidence="7" id="KW-0862">Zinc</keyword>
<dbReference type="Pfam" id="PF00004">
    <property type="entry name" value="AAA"/>
    <property type="match status" value="1"/>
</dbReference>
<dbReference type="PANTHER" id="PTHR13779:SF7">
    <property type="entry name" value="ATPASE WRNIP1"/>
    <property type="match status" value="1"/>
</dbReference>
<name>A0A1E3QTL5_9ASCO</name>
<dbReference type="InterPro" id="IPR051314">
    <property type="entry name" value="AAA_ATPase_RarA/MGS1/WRNIP1"/>
</dbReference>
<dbReference type="SMART" id="SM00382">
    <property type="entry name" value="AAA"/>
    <property type="match status" value="1"/>
</dbReference>
<keyword evidence="5 10" id="KW-0227">DNA damage</keyword>
<evidence type="ECO:0000256" key="3">
    <source>
        <dbReference type="ARBA" id="ARBA00022723"/>
    </source>
</evidence>
<dbReference type="OrthoDB" id="10265467at2759"/>
<protein>
    <recommendedName>
        <fullName evidence="11">UBZ4-type domain-containing protein</fullName>
    </recommendedName>
</protein>
<dbReference type="Gene3D" id="1.10.3710.10">
    <property type="entry name" value="DNA polymerase III clamp loader subunits, C-terminal domain"/>
    <property type="match status" value="1"/>
</dbReference>
<dbReference type="Pfam" id="PF12002">
    <property type="entry name" value="MgsA_C"/>
    <property type="match status" value="1"/>
</dbReference>
<keyword evidence="3" id="KW-0479">Metal-binding</keyword>
<keyword evidence="2" id="KW-0235">DNA replication</keyword>
<dbReference type="GeneID" id="30150497"/>
<evidence type="ECO:0000256" key="2">
    <source>
        <dbReference type="ARBA" id="ARBA00022705"/>
    </source>
</evidence>
<keyword evidence="8" id="KW-0067">ATP-binding</keyword>
<reference evidence="13" key="1">
    <citation type="submission" date="2016-05" db="EMBL/GenBank/DDBJ databases">
        <title>Comparative genomics of biotechnologically important yeasts.</title>
        <authorList>
            <consortium name="DOE Joint Genome Institute"/>
            <person name="Riley R."/>
            <person name="Haridas S."/>
            <person name="Wolfe K.H."/>
            <person name="Lopes M.R."/>
            <person name="Hittinger C.T."/>
            <person name="Goker M."/>
            <person name="Salamov A."/>
            <person name="Wisecaver J."/>
            <person name="Long T.M."/>
            <person name="Aerts A.L."/>
            <person name="Barry K."/>
            <person name="Choi C."/>
            <person name="Clum A."/>
            <person name="Coughlan A.Y."/>
            <person name="Deshpande S."/>
            <person name="Douglass A.P."/>
            <person name="Hanson S.J."/>
            <person name="Klenk H.-P."/>
            <person name="Labutti K."/>
            <person name="Lapidus A."/>
            <person name="Lindquist E."/>
            <person name="Lipzen A."/>
            <person name="Meier-Kolthoff J.P."/>
            <person name="Ohm R.A."/>
            <person name="Otillar R.P."/>
            <person name="Pangilinan J."/>
            <person name="Peng Y."/>
            <person name="Rokas A."/>
            <person name="Rosa C.A."/>
            <person name="Scheuner C."/>
            <person name="Sibirny A.A."/>
            <person name="Slot J.C."/>
            <person name="Stielow J.B."/>
            <person name="Sun H."/>
            <person name="Kurtzman C.P."/>
            <person name="Blackwell M."/>
            <person name="Grigoriev I.V."/>
            <person name="Jeffries T.W."/>
        </authorList>
    </citation>
    <scope>NUCLEOTIDE SEQUENCE [LARGE SCALE GENOMIC DNA]</scope>
    <source>
        <strain evidence="13">NRRL Y-12698</strain>
    </source>
</reference>
<keyword evidence="6 10" id="KW-0863">Zinc-finger</keyword>
<evidence type="ECO:0000259" key="11">
    <source>
        <dbReference type="PROSITE" id="PS51908"/>
    </source>
</evidence>
<evidence type="ECO:0000256" key="1">
    <source>
        <dbReference type="ARBA" id="ARBA00008959"/>
    </source>
</evidence>
<evidence type="ECO:0000256" key="4">
    <source>
        <dbReference type="ARBA" id="ARBA00022741"/>
    </source>
</evidence>
<dbReference type="SMART" id="SM00734">
    <property type="entry name" value="ZnF_Rad18"/>
    <property type="match status" value="1"/>
</dbReference>
<evidence type="ECO:0000256" key="5">
    <source>
        <dbReference type="ARBA" id="ARBA00022763"/>
    </source>
</evidence>
<feature type="domain" description="UBZ4-type" evidence="11">
    <location>
        <begin position="1"/>
        <end position="28"/>
    </location>
</feature>
<dbReference type="GO" id="GO:0008270">
    <property type="term" value="F:zinc ion binding"/>
    <property type="evidence" value="ECO:0007669"/>
    <property type="project" value="UniProtKB-KW"/>
</dbReference>
<dbReference type="CDD" id="cd18139">
    <property type="entry name" value="HLD_clamp_RarA"/>
    <property type="match status" value="1"/>
</dbReference>
<dbReference type="InterPro" id="IPR027417">
    <property type="entry name" value="P-loop_NTPase"/>
</dbReference>
<dbReference type="GO" id="GO:0005634">
    <property type="term" value="C:nucleus"/>
    <property type="evidence" value="ECO:0007669"/>
    <property type="project" value="TreeGrafter"/>
</dbReference>
<organism evidence="12 13">
    <name type="scientific">Babjeviella inositovora NRRL Y-12698</name>
    <dbReference type="NCBI Taxonomy" id="984486"/>
    <lineage>
        <taxon>Eukaryota</taxon>
        <taxon>Fungi</taxon>
        <taxon>Dikarya</taxon>
        <taxon>Ascomycota</taxon>
        <taxon>Saccharomycotina</taxon>
        <taxon>Pichiomycetes</taxon>
        <taxon>Serinales incertae sedis</taxon>
        <taxon>Babjeviella</taxon>
    </lineage>
</organism>